<dbReference type="PANTHER" id="PTHR47723:SF13">
    <property type="entry name" value="PUTATIVE-RELATED"/>
    <property type="match status" value="1"/>
</dbReference>
<dbReference type="AlphaFoldDB" id="A0A9N7RHC3"/>
<proteinExistence type="predicted"/>
<feature type="domain" description="RNase H type-1" evidence="1">
    <location>
        <begin position="161"/>
        <end position="278"/>
    </location>
</feature>
<evidence type="ECO:0000259" key="1">
    <source>
        <dbReference type="Pfam" id="PF13456"/>
    </source>
</evidence>
<dbReference type="InterPro" id="IPR036397">
    <property type="entry name" value="RNaseH_sf"/>
</dbReference>
<keyword evidence="4" id="KW-1185">Reference proteome</keyword>
<reference evidence="3" key="1">
    <citation type="submission" date="2019-12" db="EMBL/GenBank/DDBJ databases">
        <authorList>
            <person name="Scholes J."/>
        </authorList>
    </citation>
    <scope>NUCLEOTIDE SEQUENCE</scope>
</reference>
<dbReference type="CDD" id="cd06222">
    <property type="entry name" value="RNase_H_like"/>
    <property type="match status" value="1"/>
</dbReference>
<sequence length="408" mass="46268">MLGYTRVDDLGHYLAVPILHEEPSVAVRALWKVIWAWLGPPRIRTFLWLLTRNRFLTNSERCRRHLSSSNGCVWCGLEEETYLHVLRDCPLAKNIWNRLLPAAVSSQFFDLPLDHWLELNLLHGADIGHMWDRTFGVVVWKIWKWRNEFIFQARSDSVGRGDFVFLDGSGSAGGLLWDENGNWLGGFTVNIDYCSSMAAKLWGLFRGLSLAWDLGYRQVEAEVDNASVMSFAESLGDVSGVHSGLMRRIKDLMCRSWQVKVKHVYREANFPADFMASFTAEGPMGYHSFSVPPSGEELARPIHVRKEITGKKVSRPRTAITRIPMASPPEVKKTMTGQIPSRNCSSVTVVGGSSFGHLHRPGAGSHRFGVRFRGKSRACNDGDYYDPFYGFNDNYRAGDNERDDSEWE</sequence>
<feature type="domain" description="Reverse transcriptase zinc-binding" evidence="2">
    <location>
        <begin position="29"/>
        <end position="96"/>
    </location>
</feature>
<dbReference type="InterPro" id="IPR026960">
    <property type="entry name" value="RVT-Znf"/>
</dbReference>
<dbReference type="InterPro" id="IPR044730">
    <property type="entry name" value="RNase_H-like_dom_plant"/>
</dbReference>
<dbReference type="Pfam" id="PF13456">
    <property type="entry name" value="RVT_3"/>
    <property type="match status" value="1"/>
</dbReference>
<comment type="caution">
    <text evidence="3">The sequence shown here is derived from an EMBL/GenBank/DDBJ whole genome shotgun (WGS) entry which is preliminary data.</text>
</comment>
<dbReference type="OrthoDB" id="1436790at2759"/>
<dbReference type="Pfam" id="PF13966">
    <property type="entry name" value="zf-RVT"/>
    <property type="match status" value="1"/>
</dbReference>
<dbReference type="PANTHER" id="PTHR47723">
    <property type="entry name" value="OS05G0353850 PROTEIN"/>
    <property type="match status" value="1"/>
</dbReference>
<evidence type="ECO:0000259" key="2">
    <source>
        <dbReference type="Pfam" id="PF13966"/>
    </source>
</evidence>
<dbReference type="GO" id="GO:0004523">
    <property type="term" value="F:RNA-DNA hybrid ribonuclease activity"/>
    <property type="evidence" value="ECO:0007669"/>
    <property type="project" value="InterPro"/>
</dbReference>
<dbReference type="InterPro" id="IPR012337">
    <property type="entry name" value="RNaseH-like_sf"/>
</dbReference>
<name>A0A9N7RHC3_STRHE</name>
<evidence type="ECO:0000313" key="3">
    <source>
        <dbReference type="EMBL" id="CAA0830741.1"/>
    </source>
</evidence>
<accession>A0A9N7RHC3</accession>
<dbReference type="EMBL" id="CACSLK010027831">
    <property type="protein sequence ID" value="CAA0830741.1"/>
    <property type="molecule type" value="Genomic_DNA"/>
</dbReference>
<dbReference type="InterPro" id="IPR053151">
    <property type="entry name" value="RNase_H-like"/>
</dbReference>
<organism evidence="3 4">
    <name type="scientific">Striga hermonthica</name>
    <name type="common">Purple witchweed</name>
    <name type="synonym">Buchnera hermonthica</name>
    <dbReference type="NCBI Taxonomy" id="68872"/>
    <lineage>
        <taxon>Eukaryota</taxon>
        <taxon>Viridiplantae</taxon>
        <taxon>Streptophyta</taxon>
        <taxon>Embryophyta</taxon>
        <taxon>Tracheophyta</taxon>
        <taxon>Spermatophyta</taxon>
        <taxon>Magnoliopsida</taxon>
        <taxon>eudicotyledons</taxon>
        <taxon>Gunneridae</taxon>
        <taxon>Pentapetalae</taxon>
        <taxon>asterids</taxon>
        <taxon>lamiids</taxon>
        <taxon>Lamiales</taxon>
        <taxon>Orobanchaceae</taxon>
        <taxon>Buchnereae</taxon>
        <taxon>Striga</taxon>
    </lineage>
</organism>
<evidence type="ECO:0000313" key="4">
    <source>
        <dbReference type="Proteomes" id="UP001153555"/>
    </source>
</evidence>
<dbReference type="GO" id="GO:0016740">
    <property type="term" value="F:transferase activity"/>
    <property type="evidence" value="ECO:0007669"/>
    <property type="project" value="UniProtKB-KW"/>
</dbReference>
<dbReference type="SUPFAM" id="SSF53098">
    <property type="entry name" value="Ribonuclease H-like"/>
    <property type="match status" value="1"/>
</dbReference>
<dbReference type="Gene3D" id="3.30.420.10">
    <property type="entry name" value="Ribonuclease H-like superfamily/Ribonuclease H"/>
    <property type="match status" value="1"/>
</dbReference>
<gene>
    <name evidence="3" type="ORF">SHERM_26131</name>
</gene>
<dbReference type="Proteomes" id="UP001153555">
    <property type="component" value="Unassembled WGS sequence"/>
</dbReference>
<dbReference type="InterPro" id="IPR002156">
    <property type="entry name" value="RNaseH_domain"/>
</dbReference>
<protein>
    <submittedName>
        <fullName evidence="3">Polynucleotidyl transferase- ribonuclease H-like superfamily protein</fullName>
    </submittedName>
</protein>
<keyword evidence="3" id="KW-0808">Transferase</keyword>
<dbReference type="GO" id="GO:0003676">
    <property type="term" value="F:nucleic acid binding"/>
    <property type="evidence" value="ECO:0007669"/>
    <property type="project" value="InterPro"/>
</dbReference>